<feature type="transmembrane region" description="Helical" evidence="7">
    <location>
        <begin position="252"/>
        <end position="277"/>
    </location>
</feature>
<keyword evidence="4 7" id="KW-0812">Transmembrane</keyword>
<dbReference type="AlphaFoldDB" id="A0A9W4ML75"/>
<evidence type="ECO:0000256" key="4">
    <source>
        <dbReference type="ARBA" id="ARBA00022692"/>
    </source>
</evidence>
<dbReference type="GO" id="GO:0016020">
    <property type="term" value="C:membrane"/>
    <property type="evidence" value="ECO:0007669"/>
    <property type="project" value="UniProtKB-SubCell"/>
</dbReference>
<dbReference type="Gene3D" id="1.20.1250.20">
    <property type="entry name" value="MFS general substrate transporter like domains"/>
    <property type="match status" value="1"/>
</dbReference>
<name>A0A9W4ML75_PENNA</name>
<reference evidence="9" key="1">
    <citation type="submission" date="2021-07" db="EMBL/GenBank/DDBJ databases">
        <authorList>
            <person name="Branca A.L. A."/>
        </authorList>
    </citation>
    <scope>NUCLEOTIDE SEQUENCE</scope>
</reference>
<dbReference type="PANTHER" id="PTHR23506">
    <property type="entry name" value="GH10249P"/>
    <property type="match status" value="1"/>
</dbReference>
<dbReference type="PANTHER" id="PTHR23506:SF23">
    <property type="entry name" value="GH10249P"/>
    <property type="match status" value="1"/>
</dbReference>
<evidence type="ECO:0000256" key="2">
    <source>
        <dbReference type="ARBA" id="ARBA00006829"/>
    </source>
</evidence>
<feature type="transmembrane region" description="Helical" evidence="7">
    <location>
        <begin position="130"/>
        <end position="151"/>
    </location>
</feature>
<feature type="transmembrane region" description="Helical" evidence="7">
    <location>
        <begin position="192"/>
        <end position="212"/>
    </location>
</feature>
<organism evidence="9 10">
    <name type="scientific">Penicillium nalgiovense</name>
    <dbReference type="NCBI Taxonomy" id="60175"/>
    <lineage>
        <taxon>Eukaryota</taxon>
        <taxon>Fungi</taxon>
        <taxon>Dikarya</taxon>
        <taxon>Ascomycota</taxon>
        <taxon>Pezizomycotina</taxon>
        <taxon>Eurotiomycetes</taxon>
        <taxon>Eurotiomycetidae</taxon>
        <taxon>Eurotiales</taxon>
        <taxon>Aspergillaceae</taxon>
        <taxon>Penicillium</taxon>
    </lineage>
</organism>
<feature type="transmembrane region" description="Helical" evidence="7">
    <location>
        <begin position="337"/>
        <end position="354"/>
    </location>
</feature>
<dbReference type="InterPro" id="IPR001958">
    <property type="entry name" value="Tet-R_TetA/multi-R_MdtG-like"/>
</dbReference>
<comment type="caution">
    <text evidence="9">The sequence shown here is derived from an EMBL/GenBank/DDBJ whole genome shotgun (WGS) entry which is preliminary data.</text>
</comment>
<dbReference type="EMBL" id="CAJVNV010000055">
    <property type="protein sequence ID" value="CAG8001564.1"/>
    <property type="molecule type" value="Genomic_DNA"/>
</dbReference>
<dbReference type="Pfam" id="PF07690">
    <property type="entry name" value="MFS_1"/>
    <property type="match status" value="1"/>
</dbReference>
<evidence type="ECO:0000256" key="6">
    <source>
        <dbReference type="ARBA" id="ARBA00023136"/>
    </source>
</evidence>
<dbReference type="PRINTS" id="PR01035">
    <property type="entry name" value="TCRTETA"/>
</dbReference>
<keyword evidence="3" id="KW-0813">Transport</keyword>
<evidence type="ECO:0000256" key="1">
    <source>
        <dbReference type="ARBA" id="ARBA00004141"/>
    </source>
</evidence>
<keyword evidence="5 7" id="KW-1133">Transmembrane helix</keyword>
<dbReference type="InterPro" id="IPR050930">
    <property type="entry name" value="MFS_Vesicular_Transporter"/>
</dbReference>
<evidence type="ECO:0000256" key="7">
    <source>
        <dbReference type="SAM" id="Phobius"/>
    </source>
</evidence>
<feature type="transmembrane region" description="Helical" evidence="7">
    <location>
        <begin position="73"/>
        <end position="95"/>
    </location>
</feature>
<dbReference type="CDD" id="cd17325">
    <property type="entry name" value="MFS_MdtG_SLC18_like"/>
    <property type="match status" value="1"/>
</dbReference>
<dbReference type="InterPro" id="IPR036259">
    <property type="entry name" value="MFS_trans_sf"/>
</dbReference>
<accession>A0A9W4ML75</accession>
<dbReference type="InterPro" id="IPR011701">
    <property type="entry name" value="MFS"/>
</dbReference>
<feature type="transmembrane region" description="Helical" evidence="7">
    <location>
        <begin position="412"/>
        <end position="433"/>
    </location>
</feature>
<dbReference type="Proteomes" id="UP001153461">
    <property type="component" value="Unassembled WGS sequence"/>
</dbReference>
<feature type="transmembrane region" description="Helical" evidence="7">
    <location>
        <begin position="31"/>
        <end position="53"/>
    </location>
</feature>
<dbReference type="OrthoDB" id="5086884at2759"/>
<dbReference type="PROSITE" id="PS50850">
    <property type="entry name" value="MFS"/>
    <property type="match status" value="1"/>
</dbReference>
<feature type="transmembrane region" description="Helical" evidence="7">
    <location>
        <begin position="307"/>
        <end position="325"/>
    </location>
</feature>
<gene>
    <name evidence="9" type="ORF">PNAL_LOCUS1897</name>
</gene>
<comment type="subcellular location">
    <subcellularLocation>
        <location evidence="1">Membrane</location>
        <topology evidence="1">Multi-pass membrane protein</topology>
    </subcellularLocation>
</comment>
<evidence type="ECO:0000313" key="10">
    <source>
        <dbReference type="Proteomes" id="UP001153461"/>
    </source>
</evidence>
<feature type="transmembrane region" description="Helical" evidence="7">
    <location>
        <begin position="360"/>
        <end position="378"/>
    </location>
</feature>
<comment type="similarity">
    <text evidence="2">Belongs to the major facilitator superfamily. Vesicular transporter family.</text>
</comment>
<feature type="transmembrane region" description="Helical" evidence="7">
    <location>
        <begin position="163"/>
        <end position="186"/>
    </location>
</feature>
<keyword evidence="6 7" id="KW-0472">Membrane</keyword>
<feature type="transmembrane region" description="Helical" evidence="7">
    <location>
        <begin position="439"/>
        <end position="460"/>
    </location>
</feature>
<evidence type="ECO:0000259" key="8">
    <source>
        <dbReference type="PROSITE" id="PS50850"/>
    </source>
</evidence>
<sequence>MRHIFGLTYLISSGYLPRFSMGRFRELRASGGFVLVAMCLSTFTDNFVYSMVIPTLPYLLMNNITSSNDIQQWTSILLAAYGAALLVASPLVGLISDRIQSRKSPLIFGYIAIAVSTSVFLFGHSPALLIIARVCQGLSGAVVGVLSFAIVADTALPEKRGEYMAFVSTSYTWGMISGPVLGGFLFDHFGVQGAFALPVFMLVCDVILRIMILEKDQEESLPPLAGEEAPLLSPKDCAKASLHLRDFINMRFMTAVLTEITISSILAAFETVCYLLSWCCSELRYLTISQTLPLFTMETYKWSSTNAGLVFLGISLPSFLSIPLSRYGRDWKRRRTIAIELILAFFPLVALRIIDGPSPSHQIGFIALVTGVGLFLTTSQAQVMAEVSDAVREIEMTHGVDPKQRSRMGTGYAFCNMAIAIGQFVGPLIAGYARLSLGWGGMTLVLGGTSAFIGLLSLIVNS</sequence>
<proteinExistence type="inferred from homology"/>
<protein>
    <recommendedName>
        <fullName evidence="8">Major facilitator superfamily (MFS) profile domain-containing protein</fullName>
    </recommendedName>
</protein>
<feature type="domain" description="Major facilitator superfamily (MFS) profile" evidence="8">
    <location>
        <begin position="34"/>
        <end position="462"/>
    </location>
</feature>
<evidence type="ECO:0000256" key="3">
    <source>
        <dbReference type="ARBA" id="ARBA00022448"/>
    </source>
</evidence>
<evidence type="ECO:0000313" key="9">
    <source>
        <dbReference type="EMBL" id="CAG8001564.1"/>
    </source>
</evidence>
<evidence type="ECO:0000256" key="5">
    <source>
        <dbReference type="ARBA" id="ARBA00022989"/>
    </source>
</evidence>
<dbReference type="GO" id="GO:0022857">
    <property type="term" value="F:transmembrane transporter activity"/>
    <property type="evidence" value="ECO:0007669"/>
    <property type="project" value="InterPro"/>
</dbReference>
<dbReference type="SUPFAM" id="SSF103473">
    <property type="entry name" value="MFS general substrate transporter"/>
    <property type="match status" value="1"/>
</dbReference>
<dbReference type="InterPro" id="IPR020846">
    <property type="entry name" value="MFS_dom"/>
</dbReference>
<feature type="transmembrane region" description="Helical" evidence="7">
    <location>
        <begin position="107"/>
        <end position="124"/>
    </location>
</feature>